<evidence type="ECO:0000256" key="2">
    <source>
        <dbReference type="ARBA" id="ARBA00022723"/>
    </source>
</evidence>
<accession>A0AAV4WMB6</accession>
<protein>
    <submittedName>
        <fullName evidence="7">GATA zinc finger domain-containing protein 1</fullName>
    </submittedName>
</protein>
<dbReference type="EMBL" id="BPLQ01014754">
    <property type="protein sequence ID" value="GIY82894.1"/>
    <property type="molecule type" value="Genomic_DNA"/>
</dbReference>
<feature type="compositionally biased region" description="Basic residues" evidence="6">
    <location>
        <begin position="26"/>
        <end position="36"/>
    </location>
</feature>
<dbReference type="GO" id="GO:0008270">
    <property type="term" value="F:zinc ion binding"/>
    <property type="evidence" value="ECO:0007669"/>
    <property type="project" value="UniProtKB-KW"/>
</dbReference>
<dbReference type="InterPro" id="IPR039050">
    <property type="entry name" value="GATAD1"/>
</dbReference>
<sequence length="182" mass="20919">MDGEKIIDPPKSSIPKVKPKQTTSVRGRRYRRRNRRPQKCKIDRPIFVPISTGRVEYNDMSLVNGDVVSVVNAEKKVFYAQIRCLLRDQYHQVTALLTWLYPTKESPEGKFDPATYIIGHEDDVPRPLDALEFVSKIPSEYYKHRVLLGLDIPYEPDLGYALTSKGYKLVTIPCAEFETDSD</sequence>
<keyword evidence="2" id="KW-0479">Metal-binding</keyword>
<dbReference type="Proteomes" id="UP001054837">
    <property type="component" value="Unassembled WGS sequence"/>
</dbReference>
<keyword evidence="4" id="KW-0862">Zinc</keyword>
<organism evidence="7 8">
    <name type="scientific">Caerostris darwini</name>
    <dbReference type="NCBI Taxonomy" id="1538125"/>
    <lineage>
        <taxon>Eukaryota</taxon>
        <taxon>Metazoa</taxon>
        <taxon>Ecdysozoa</taxon>
        <taxon>Arthropoda</taxon>
        <taxon>Chelicerata</taxon>
        <taxon>Arachnida</taxon>
        <taxon>Araneae</taxon>
        <taxon>Araneomorphae</taxon>
        <taxon>Entelegynae</taxon>
        <taxon>Araneoidea</taxon>
        <taxon>Araneidae</taxon>
        <taxon>Caerostris</taxon>
    </lineage>
</organism>
<dbReference type="PANTHER" id="PTHR13340">
    <property type="entry name" value="GATA ZINC FINGER DOMAIN-CONTAINING"/>
    <property type="match status" value="1"/>
</dbReference>
<dbReference type="PANTHER" id="PTHR13340:SF2">
    <property type="entry name" value="GATA ZINC FINGER DOMAIN-CONTAINING PROTEIN 1"/>
    <property type="match status" value="1"/>
</dbReference>
<dbReference type="AlphaFoldDB" id="A0AAV4WMB6"/>
<evidence type="ECO:0000256" key="4">
    <source>
        <dbReference type="ARBA" id="ARBA00022833"/>
    </source>
</evidence>
<comment type="caution">
    <text evidence="7">The sequence shown here is derived from an EMBL/GenBank/DDBJ whole genome shotgun (WGS) entry which is preliminary data.</text>
</comment>
<evidence type="ECO:0000256" key="5">
    <source>
        <dbReference type="ARBA" id="ARBA00023242"/>
    </source>
</evidence>
<keyword evidence="8" id="KW-1185">Reference proteome</keyword>
<feature type="region of interest" description="Disordered" evidence="6">
    <location>
        <begin position="1"/>
        <end position="36"/>
    </location>
</feature>
<evidence type="ECO:0000313" key="8">
    <source>
        <dbReference type="Proteomes" id="UP001054837"/>
    </source>
</evidence>
<dbReference type="GO" id="GO:0005634">
    <property type="term" value="C:nucleus"/>
    <property type="evidence" value="ECO:0007669"/>
    <property type="project" value="UniProtKB-SubCell"/>
</dbReference>
<keyword evidence="5" id="KW-0539">Nucleus</keyword>
<evidence type="ECO:0000256" key="1">
    <source>
        <dbReference type="ARBA" id="ARBA00004123"/>
    </source>
</evidence>
<gene>
    <name evidence="7" type="primary">GATAD1</name>
    <name evidence="7" type="ORF">CDAR_527061</name>
</gene>
<keyword evidence="3" id="KW-0863">Zinc-finger</keyword>
<dbReference type="GO" id="GO:0006325">
    <property type="term" value="P:chromatin organization"/>
    <property type="evidence" value="ECO:0007669"/>
    <property type="project" value="TreeGrafter"/>
</dbReference>
<proteinExistence type="predicted"/>
<comment type="subcellular location">
    <subcellularLocation>
        <location evidence="1">Nucleus</location>
    </subcellularLocation>
</comment>
<evidence type="ECO:0000313" key="7">
    <source>
        <dbReference type="EMBL" id="GIY82894.1"/>
    </source>
</evidence>
<name>A0AAV4WMB6_9ARAC</name>
<evidence type="ECO:0000256" key="3">
    <source>
        <dbReference type="ARBA" id="ARBA00022771"/>
    </source>
</evidence>
<evidence type="ECO:0000256" key="6">
    <source>
        <dbReference type="SAM" id="MobiDB-lite"/>
    </source>
</evidence>
<reference evidence="7 8" key="1">
    <citation type="submission" date="2021-06" db="EMBL/GenBank/DDBJ databases">
        <title>Caerostris darwini draft genome.</title>
        <authorList>
            <person name="Kono N."/>
            <person name="Arakawa K."/>
        </authorList>
    </citation>
    <scope>NUCLEOTIDE SEQUENCE [LARGE SCALE GENOMIC DNA]</scope>
</reference>